<dbReference type="EMBL" id="JAAAIN010003530">
    <property type="protein sequence ID" value="KAG0285274.1"/>
    <property type="molecule type" value="Genomic_DNA"/>
</dbReference>
<gene>
    <name evidence="1" type="ORF">BGZ97_007871</name>
</gene>
<comment type="caution">
    <text evidence="1">The sequence shown here is derived from an EMBL/GenBank/DDBJ whole genome shotgun (WGS) entry which is preliminary data.</text>
</comment>
<reference evidence="1" key="1">
    <citation type="journal article" date="2020" name="Fungal Divers.">
        <title>Resolving the Mortierellaceae phylogeny through synthesis of multi-gene phylogenetics and phylogenomics.</title>
        <authorList>
            <person name="Vandepol N."/>
            <person name="Liber J."/>
            <person name="Desiro A."/>
            <person name="Na H."/>
            <person name="Kennedy M."/>
            <person name="Barry K."/>
            <person name="Grigoriev I.V."/>
            <person name="Miller A.N."/>
            <person name="O'Donnell K."/>
            <person name="Stajich J.E."/>
            <person name="Bonito G."/>
        </authorList>
    </citation>
    <scope>NUCLEOTIDE SEQUENCE</scope>
    <source>
        <strain evidence="1">NVP60</strain>
    </source>
</reference>
<dbReference type="OrthoDB" id="2425918at2759"/>
<keyword evidence="2" id="KW-1185">Reference proteome</keyword>
<name>A0A9P6QQ09_9FUNG</name>
<dbReference type="AlphaFoldDB" id="A0A9P6QQ09"/>
<sequence length="192" mass="21643">MKLNQQLAAANEKFDALVERIRTLEANEFKNKAMLDVLVIYGHFFTAITTELEPKLSEIVFRLNALDECTKEFDEQLDAIPRTRQPIGQAQLNIALQTLRTELTTAINESTQVARTAAITSAYPTEANKVLFAIFRLGTDTAASKLMELYIPKFHDPIELRPPLISNLKVFLTYMSKNFGITNSHVVAEINL</sequence>
<accession>A0A9P6QQ09</accession>
<evidence type="ECO:0000313" key="2">
    <source>
        <dbReference type="Proteomes" id="UP000823405"/>
    </source>
</evidence>
<dbReference type="Proteomes" id="UP000823405">
    <property type="component" value="Unassembled WGS sequence"/>
</dbReference>
<organism evidence="1 2">
    <name type="scientific">Linnemannia gamsii</name>
    <dbReference type="NCBI Taxonomy" id="64522"/>
    <lineage>
        <taxon>Eukaryota</taxon>
        <taxon>Fungi</taxon>
        <taxon>Fungi incertae sedis</taxon>
        <taxon>Mucoromycota</taxon>
        <taxon>Mortierellomycotina</taxon>
        <taxon>Mortierellomycetes</taxon>
        <taxon>Mortierellales</taxon>
        <taxon>Mortierellaceae</taxon>
        <taxon>Linnemannia</taxon>
    </lineage>
</organism>
<evidence type="ECO:0000313" key="1">
    <source>
        <dbReference type="EMBL" id="KAG0285274.1"/>
    </source>
</evidence>
<proteinExistence type="predicted"/>
<protein>
    <submittedName>
        <fullName evidence="1">Uncharacterized protein</fullName>
    </submittedName>
</protein>